<keyword evidence="2 9" id="KW-0963">Cytoplasm</keyword>
<protein>
    <recommendedName>
        <fullName evidence="8 9">7-methyl-GTP pyrophosphatase</fullName>
        <shortName evidence="9">m(7)GTP pyrophosphatase</shortName>
        <ecNumber evidence="9">3.6.1.-</ecNumber>
    </recommendedName>
</protein>
<evidence type="ECO:0000256" key="8">
    <source>
        <dbReference type="ARBA" id="ARBA00068163"/>
    </source>
</evidence>
<evidence type="ECO:0000256" key="7">
    <source>
        <dbReference type="ARBA" id="ARBA00060749"/>
    </source>
</evidence>
<comment type="similarity">
    <text evidence="7 9">Belongs to the Maf family. YceF subfamily.</text>
</comment>
<dbReference type="Gene3D" id="3.90.950.10">
    <property type="match status" value="1"/>
</dbReference>
<evidence type="ECO:0000313" key="11">
    <source>
        <dbReference type="Proteomes" id="UP001150830"/>
    </source>
</evidence>
<keyword evidence="4 9" id="KW-0546">Nucleotide metabolism</keyword>
<sequence>MKLLLASSSKYRRSLLQQLGLPFDWASPDIDETPRADESPEQLTCRLALAKAEALAAQWPHHWIIGSDQVCVVNGRITGKPGTVEKAVTQLQACSGQRISFLTGLALIHPASGFSRVITEPFHVRFRELSTIEIRHYVEREQPLDCAGSFKVEGAGIQLFEGLEGRDFNSLIGLPMIALCELLREAGINPLLAGSGDC</sequence>
<accession>A0A9X3EA94</accession>
<feature type="active site" description="Proton acceptor" evidence="9">
    <location>
        <position position="68"/>
    </location>
</feature>
<comment type="caution">
    <text evidence="9">Lacks conserved residue(s) required for the propagation of feature annotation.</text>
</comment>
<evidence type="ECO:0000313" key="10">
    <source>
        <dbReference type="EMBL" id="MCY0963798.1"/>
    </source>
</evidence>
<gene>
    <name evidence="10" type="ORF">OUO13_01175</name>
</gene>
<dbReference type="GO" id="GO:0047429">
    <property type="term" value="F:nucleoside triphosphate diphosphatase activity"/>
    <property type="evidence" value="ECO:0007669"/>
    <property type="project" value="InterPro"/>
</dbReference>
<dbReference type="GO" id="GO:0005737">
    <property type="term" value="C:cytoplasm"/>
    <property type="evidence" value="ECO:0007669"/>
    <property type="project" value="UniProtKB-SubCell"/>
</dbReference>
<dbReference type="EMBL" id="JAPNOA010000006">
    <property type="protein sequence ID" value="MCY0963798.1"/>
    <property type="molecule type" value="Genomic_DNA"/>
</dbReference>
<dbReference type="GO" id="GO:0009117">
    <property type="term" value="P:nucleotide metabolic process"/>
    <property type="evidence" value="ECO:0007669"/>
    <property type="project" value="UniProtKB-KW"/>
</dbReference>
<dbReference type="AlphaFoldDB" id="A0A9X3EA94"/>
<comment type="subcellular location">
    <subcellularLocation>
        <location evidence="1 9">Cytoplasm</location>
    </subcellularLocation>
</comment>
<evidence type="ECO:0000256" key="9">
    <source>
        <dbReference type="HAMAP-Rule" id="MF_00528"/>
    </source>
</evidence>
<keyword evidence="11" id="KW-1185">Reference proteome</keyword>
<dbReference type="SUPFAM" id="SSF52972">
    <property type="entry name" value="ITPase-like"/>
    <property type="match status" value="1"/>
</dbReference>
<keyword evidence="3 9" id="KW-0378">Hydrolase</keyword>
<evidence type="ECO:0000256" key="4">
    <source>
        <dbReference type="ARBA" id="ARBA00023080"/>
    </source>
</evidence>
<dbReference type="CDD" id="cd00555">
    <property type="entry name" value="Maf"/>
    <property type="match status" value="1"/>
</dbReference>
<comment type="caution">
    <text evidence="10">The sequence shown here is derived from an EMBL/GenBank/DDBJ whole genome shotgun (WGS) entry which is preliminary data.</text>
</comment>
<feature type="site" description="Important for substrate specificity" evidence="9">
    <location>
        <position position="153"/>
    </location>
</feature>
<dbReference type="EC" id="3.6.1.-" evidence="9"/>
<dbReference type="RefSeq" id="WP_283172018.1">
    <property type="nucleotide sequence ID" value="NZ_JAPNOA010000006.1"/>
</dbReference>
<dbReference type="Pfam" id="PF02545">
    <property type="entry name" value="Maf"/>
    <property type="match status" value="1"/>
</dbReference>
<proteinExistence type="inferred from homology"/>
<reference evidence="10" key="1">
    <citation type="submission" date="2022-11" db="EMBL/GenBank/DDBJ databases">
        <title>Parathalassolutuus dongxingensis gen. nov., sp. nov., a novel member of family Oceanospirillaceae isolated from a coastal shrimp pond in Guangxi, China.</title>
        <authorList>
            <person name="Chen H."/>
        </authorList>
    </citation>
    <scope>NUCLEOTIDE SEQUENCE</scope>
    <source>
        <strain evidence="10">G-43</strain>
    </source>
</reference>
<comment type="function">
    <text evidence="6 9">Nucleoside triphosphate pyrophosphatase that hydrolyzes 7-methyl-GTP (m(7)GTP). May have a dual role in cell division arrest and in preventing the incorporation of modified nucleotides into cellular nucleic acids.</text>
</comment>
<dbReference type="PIRSF" id="PIRSF006305">
    <property type="entry name" value="Maf"/>
    <property type="match status" value="1"/>
</dbReference>
<dbReference type="Proteomes" id="UP001150830">
    <property type="component" value="Unassembled WGS sequence"/>
</dbReference>
<feature type="site" description="Important for substrate specificity" evidence="9">
    <location>
        <position position="11"/>
    </location>
</feature>
<dbReference type="PANTHER" id="PTHR43213">
    <property type="entry name" value="BIFUNCTIONAL DTTP/UTP PYROPHOSPHATASE/METHYLTRANSFERASE PROTEIN-RELATED"/>
    <property type="match status" value="1"/>
</dbReference>
<dbReference type="NCBIfam" id="TIGR00172">
    <property type="entry name" value="maf"/>
    <property type="match status" value="1"/>
</dbReference>
<name>A0A9X3EA94_9GAMM</name>
<dbReference type="HAMAP" id="MF_00528">
    <property type="entry name" value="Maf"/>
    <property type="match status" value="1"/>
</dbReference>
<evidence type="ECO:0000256" key="1">
    <source>
        <dbReference type="ARBA" id="ARBA00004496"/>
    </source>
</evidence>
<comment type="cofactor">
    <cofactor evidence="9">
        <name>a divalent metal cation</name>
        <dbReference type="ChEBI" id="CHEBI:60240"/>
    </cofactor>
</comment>
<evidence type="ECO:0000256" key="2">
    <source>
        <dbReference type="ARBA" id="ARBA00022490"/>
    </source>
</evidence>
<comment type="catalytic activity">
    <reaction evidence="5 9">
        <text>N(7)-methyl-GTP + H2O = N(7)-methyl-GMP + diphosphate + H(+)</text>
        <dbReference type="Rhea" id="RHEA:58744"/>
        <dbReference type="ChEBI" id="CHEBI:15377"/>
        <dbReference type="ChEBI" id="CHEBI:15378"/>
        <dbReference type="ChEBI" id="CHEBI:33019"/>
        <dbReference type="ChEBI" id="CHEBI:58285"/>
        <dbReference type="ChEBI" id="CHEBI:87133"/>
    </reaction>
</comment>
<evidence type="ECO:0000256" key="3">
    <source>
        <dbReference type="ARBA" id="ARBA00022801"/>
    </source>
</evidence>
<evidence type="ECO:0000256" key="6">
    <source>
        <dbReference type="ARBA" id="ARBA00053369"/>
    </source>
</evidence>
<dbReference type="InterPro" id="IPR003697">
    <property type="entry name" value="Maf-like"/>
</dbReference>
<dbReference type="PANTHER" id="PTHR43213:SF10">
    <property type="entry name" value="7-METHYL-GTP PYROPHOSPHATASE"/>
    <property type="match status" value="1"/>
</dbReference>
<organism evidence="10 11">
    <name type="scientific">Parathalassolituus penaei</name>
    <dbReference type="NCBI Taxonomy" id="2997323"/>
    <lineage>
        <taxon>Bacteria</taxon>
        <taxon>Pseudomonadati</taxon>
        <taxon>Pseudomonadota</taxon>
        <taxon>Gammaproteobacteria</taxon>
        <taxon>Oceanospirillales</taxon>
        <taxon>Oceanospirillaceae</taxon>
        <taxon>Parathalassolituus</taxon>
    </lineage>
</organism>
<dbReference type="InterPro" id="IPR029001">
    <property type="entry name" value="ITPase-like_fam"/>
</dbReference>
<dbReference type="FunFam" id="3.90.950.10:FF:000005">
    <property type="entry name" value="7-methyl-GTP pyrophosphatase"/>
    <property type="match status" value="1"/>
</dbReference>
<evidence type="ECO:0000256" key="5">
    <source>
        <dbReference type="ARBA" id="ARBA00050213"/>
    </source>
</evidence>
<feature type="site" description="Important for substrate specificity" evidence="9">
    <location>
        <position position="69"/>
    </location>
</feature>